<comment type="caution">
    <text evidence="2">The sequence shown here is derived from an EMBL/GenBank/DDBJ whole genome shotgun (WGS) entry which is preliminary data.</text>
</comment>
<evidence type="ECO:0000313" key="2">
    <source>
        <dbReference type="EMBL" id="MBO2461130.1"/>
    </source>
</evidence>
<evidence type="ECO:0008006" key="4">
    <source>
        <dbReference type="Google" id="ProtNLM"/>
    </source>
</evidence>
<proteinExistence type="predicted"/>
<protein>
    <recommendedName>
        <fullName evidence="4">MarR family transcriptional regulator</fullName>
    </recommendedName>
</protein>
<reference evidence="2 3" key="1">
    <citation type="submission" date="2021-03" db="EMBL/GenBank/DDBJ databases">
        <title>Actinomadura violae sp. nov., isolated from lichen in Thailand.</title>
        <authorList>
            <person name="Kanchanasin P."/>
            <person name="Saeng-In P."/>
            <person name="Phongsopitanun W."/>
            <person name="Yuki M."/>
            <person name="Kudo T."/>
            <person name="Ohkuma M."/>
            <person name="Tanasupawat S."/>
        </authorList>
    </citation>
    <scope>NUCLEOTIDE SEQUENCE [LARGE SCALE GENOMIC DNA]</scope>
    <source>
        <strain evidence="2 3">LCR2-06</strain>
    </source>
</reference>
<dbReference type="Proteomes" id="UP000680206">
    <property type="component" value="Unassembled WGS sequence"/>
</dbReference>
<keyword evidence="3" id="KW-1185">Reference proteome</keyword>
<dbReference type="RefSeq" id="WP_208244491.1">
    <property type="nucleotide sequence ID" value="NZ_JAGEPF010000016.1"/>
</dbReference>
<sequence>MAQQTSRDQQIRDARLLLDWLENNPAVPLPDLNLAAVLHMTPTSANAVMTRAASTTGLRTAKTPAGGKVLRHAFGSASYRLVVLPPPSPALEPTHTVTPYEPRRTARIRKTKQRPSRSRTGERPNP</sequence>
<feature type="region of interest" description="Disordered" evidence="1">
    <location>
        <begin position="87"/>
        <end position="126"/>
    </location>
</feature>
<feature type="compositionally biased region" description="Basic residues" evidence="1">
    <location>
        <begin position="105"/>
        <end position="117"/>
    </location>
</feature>
<evidence type="ECO:0000313" key="3">
    <source>
        <dbReference type="Proteomes" id="UP000680206"/>
    </source>
</evidence>
<evidence type="ECO:0000256" key="1">
    <source>
        <dbReference type="SAM" id="MobiDB-lite"/>
    </source>
</evidence>
<gene>
    <name evidence="2" type="ORF">J4709_26455</name>
</gene>
<name>A0ABS3RWK4_9ACTN</name>
<organism evidence="2 3">
    <name type="scientific">Actinomadura violacea</name>
    <dbReference type="NCBI Taxonomy" id="2819934"/>
    <lineage>
        <taxon>Bacteria</taxon>
        <taxon>Bacillati</taxon>
        <taxon>Actinomycetota</taxon>
        <taxon>Actinomycetes</taxon>
        <taxon>Streptosporangiales</taxon>
        <taxon>Thermomonosporaceae</taxon>
        <taxon>Actinomadura</taxon>
    </lineage>
</organism>
<dbReference type="EMBL" id="JAGEPF010000016">
    <property type="protein sequence ID" value="MBO2461130.1"/>
    <property type="molecule type" value="Genomic_DNA"/>
</dbReference>
<accession>A0ABS3RWK4</accession>